<evidence type="ECO:0000256" key="1">
    <source>
        <dbReference type="SAM" id="MobiDB-lite"/>
    </source>
</evidence>
<dbReference type="Gene3D" id="1.10.287.110">
    <property type="entry name" value="DnaJ domain"/>
    <property type="match status" value="1"/>
</dbReference>
<dbReference type="InterPro" id="IPR001623">
    <property type="entry name" value="DnaJ_domain"/>
</dbReference>
<proteinExistence type="predicted"/>
<dbReference type="PROSITE" id="PS00636">
    <property type="entry name" value="DNAJ_1"/>
    <property type="match status" value="1"/>
</dbReference>
<feature type="compositionally biased region" description="Low complexity" evidence="1">
    <location>
        <begin position="423"/>
        <end position="436"/>
    </location>
</feature>
<feature type="compositionally biased region" description="Polar residues" evidence="1">
    <location>
        <begin position="338"/>
        <end position="356"/>
    </location>
</feature>
<feature type="compositionally biased region" description="Polar residues" evidence="1">
    <location>
        <begin position="659"/>
        <end position="679"/>
    </location>
</feature>
<dbReference type="PROSITE" id="PS50076">
    <property type="entry name" value="DNAJ_2"/>
    <property type="match status" value="1"/>
</dbReference>
<feature type="compositionally biased region" description="Low complexity" evidence="1">
    <location>
        <begin position="466"/>
        <end position="478"/>
    </location>
</feature>
<feature type="compositionally biased region" description="Low complexity" evidence="1">
    <location>
        <begin position="190"/>
        <end position="202"/>
    </location>
</feature>
<evidence type="ECO:0000313" key="3">
    <source>
        <dbReference type="EMBL" id="KAG9249246.1"/>
    </source>
</evidence>
<feature type="region of interest" description="Disordered" evidence="1">
    <location>
        <begin position="659"/>
        <end position="870"/>
    </location>
</feature>
<dbReference type="CDD" id="cd06257">
    <property type="entry name" value="DnaJ"/>
    <property type="match status" value="1"/>
</dbReference>
<feature type="compositionally biased region" description="Polar residues" evidence="1">
    <location>
        <begin position="89"/>
        <end position="108"/>
    </location>
</feature>
<dbReference type="SUPFAM" id="SSF46565">
    <property type="entry name" value="Chaperone J-domain"/>
    <property type="match status" value="1"/>
</dbReference>
<comment type="caution">
    <text evidence="3">The sequence shown here is derived from an EMBL/GenBank/DDBJ whole genome shotgun (WGS) entry which is preliminary data.</text>
</comment>
<reference evidence="3" key="1">
    <citation type="journal article" date="2021" name="IMA Fungus">
        <title>Genomic characterization of three marine fungi, including Emericellopsis atlantica sp. nov. with signatures of a generalist lifestyle and marine biomass degradation.</title>
        <authorList>
            <person name="Hagestad O.C."/>
            <person name="Hou L."/>
            <person name="Andersen J.H."/>
            <person name="Hansen E.H."/>
            <person name="Altermark B."/>
            <person name="Li C."/>
            <person name="Kuhnert E."/>
            <person name="Cox R.J."/>
            <person name="Crous P.W."/>
            <person name="Spatafora J.W."/>
            <person name="Lail K."/>
            <person name="Amirebrahimi M."/>
            <person name="Lipzen A."/>
            <person name="Pangilinan J."/>
            <person name="Andreopoulos W."/>
            <person name="Hayes R.D."/>
            <person name="Ng V."/>
            <person name="Grigoriev I.V."/>
            <person name="Jackson S.A."/>
            <person name="Sutton T.D.S."/>
            <person name="Dobson A.D.W."/>
            <person name="Rama T."/>
        </authorList>
    </citation>
    <scope>NUCLEOTIDE SEQUENCE</scope>
    <source>
        <strain evidence="3">TRa3180A</strain>
    </source>
</reference>
<feature type="region of interest" description="Disordered" evidence="1">
    <location>
        <begin position="58"/>
        <end position="540"/>
    </location>
</feature>
<organism evidence="3 4">
    <name type="scientific">Calycina marina</name>
    <dbReference type="NCBI Taxonomy" id="1763456"/>
    <lineage>
        <taxon>Eukaryota</taxon>
        <taxon>Fungi</taxon>
        <taxon>Dikarya</taxon>
        <taxon>Ascomycota</taxon>
        <taxon>Pezizomycotina</taxon>
        <taxon>Leotiomycetes</taxon>
        <taxon>Helotiales</taxon>
        <taxon>Pezizellaceae</taxon>
        <taxon>Calycina</taxon>
    </lineage>
</organism>
<feature type="compositionally biased region" description="Basic residues" evidence="1">
    <location>
        <begin position="773"/>
        <end position="782"/>
    </location>
</feature>
<feature type="compositionally biased region" description="Low complexity" evidence="1">
    <location>
        <begin position="839"/>
        <end position="857"/>
    </location>
</feature>
<evidence type="ECO:0000313" key="4">
    <source>
        <dbReference type="Proteomes" id="UP000887226"/>
    </source>
</evidence>
<keyword evidence="4" id="KW-1185">Reference proteome</keyword>
<dbReference type="PRINTS" id="PR00625">
    <property type="entry name" value="JDOMAIN"/>
</dbReference>
<feature type="compositionally biased region" description="Polar residues" evidence="1">
    <location>
        <begin position="437"/>
        <end position="446"/>
    </location>
</feature>
<dbReference type="EMBL" id="MU253737">
    <property type="protein sequence ID" value="KAG9249246.1"/>
    <property type="molecule type" value="Genomic_DNA"/>
</dbReference>
<protein>
    <recommendedName>
        <fullName evidence="2">J domain-containing protein</fullName>
    </recommendedName>
</protein>
<feature type="compositionally biased region" description="Basic and acidic residues" evidence="1">
    <location>
        <begin position="58"/>
        <end position="75"/>
    </location>
</feature>
<feature type="domain" description="J" evidence="2">
    <location>
        <begin position="9"/>
        <end position="75"/>
    </location>
</feature>
<dbReference type="Proteomes" id="UP000887226">
    <property type="component" value="Unassembled WGS sequence"/>
</dbReference>
<dbReference type="InterPro" id="IPR050817">
    <property type="entry name" value="DjlA_DnaK_co-chaperone"/>
</dbReference>
<dbReference type="OrthoDB" id="10250354at2759"/>
<dbReference type="Pfam" id="PF00226">
    <property type="entry name" value="DnaJ"/>
    <property type="match status" value="1"/>
</dbReference>
<feature type="compositionally biased region" description="Polar residues" evidence="1">
    <location>
        <begin position="740"/>
        <end position="749"/>
    </location>
</feature>
<accession>A0A9P7ZCI2</accession>
<feature type="compositionally biased region" description="Polar residues" evidence="1">
    <location>
        <begin position="530"/>
        <end position="540"/>
    </location>
</feature>
<dbReference type="InterPro" id="IPR018253">
    <property type="entry name" value="DnaJ_domain_CS"/>
</dbReference>
<sequence>MVKAVMTEDYYGDLQVAPNADINEIKRQFKKLALTYHPDRNPGREQEVTAQFQKISHAHEVLTDPQEKAKYDQGRRPNGRFAMGGGNQRGNPYSGVSSQFPKPPSRTNAGARAPPPPPPSAGAQRYKGFKAPKQSAYHASQEGPEARKNTYEAWENMKNNHRSHPTAPKAHNVPPKGASHRDREEPGGFRSPQSPRAQPAAPGITPDRRDQGFGSGNRRTGFTPATPGADETAAPGAYSTTSRKSAVPPAPPPRHTPAAAASKPEFQVPLGPLNQFGDKTNVRFEPRHSTPYSTHGGEKLNPFENGDKGGRLASNDTANMNRSKSTRDRTSSSKNSSPNIQRAGSDSNLNSNSPSQGKPYHEPRRTSTKPKFQMPVGFGYDTSSSDSGPEMHTMPPFTRQDSRPYAKPRSTRTSLNPDGPATGSSSAGDQSSNSQDRVPSTASAQANGRPANTEPSMYAEPSAQTPIASASASKSPSPNERRSSAKRSSSISGKPPTVSERLSVEEFLFPPGLARSSSEKTSKSSNASNQPFLSKNGTLPMTFSGVTGPRLFETEKHTYSVLDSLLNNKSNGLPPFPKFGVPYMPRSFVASPSLKRVDSKIPTKAPAANGSPIKKQKSNSTCYSESKICHRDSARYIRNGNAKTNYKLPRSFTIPVDETTFQQPEASTRNSTENINTRFTPDDWNGKFEGGGYFQPEQKAAKSGQRPRTRTQSGSRSRGRSPIKARTAEGPNFTGESHIPAQSPSSATFSPEEWANTFREQTFMPPPPPQARKTPRPARKQRGSVPKPTMGGAAALVDESDDGYEKPLFAGLKSYTAEPPSPDAMDVDTPPTTKPSTPPAAASQPVPQASSSDPVSPMKRPAARSRDVSPVDTELKVNFEDLSVRDLISSLNLPAPPAPPVLPEAADPSGQLSQEAYQHYLLRFQKYMEEWDLYTSRIILHMFARKKQNDNLGTMRWMEDLTMDAYRLGLREDQVVLEQMALSQNRHQQNVKNHAIMREKMKGRDVERPRKKQS</sequence>
<dbReference type="InterPro" id="IPR036869">
    <property type="entry name" value="J_dom_sf"/>
</dbReference>
<evidence type="ECO:0000259" key="2">
    <source>
        <dbReference type="PROSITE" id="PS50076"/>
    </source>
</evidence>
<dbReference type="AlphaFoldDB" id="A0A9P7ZCI2"/>
<name>A0A9P7ZCI2_9HELO</name>
<dbReference type="SMART" id="SM00271">
    <property type="entry name" value="DnaJ"/>
    <property type="match status" value="1"/>
</dbReference>
<dbReference type="PANTHER" id="PTHR24074">
    <property type="entry name" value="CO-CHAPERONE PROTEIN DJLA"/>
    <property type="match status" value="1"/>
</dbReference>
<gene>
    <name evidence="3" type="ORF">BJ878DRAFT_251</name>
</gene>